<keyword evidence="1" id="KW-0812">Transmembrane</keyword>
<dbReference type="AlphaFoldDB" id="A0A1M6B0Y1"/>
<evidence type="ECO:0000313" key="2">
    <source>
        <dbReference type="EMBL" id="SHI42414.1"/>
    </source>
</evidence>
<dbReference type="OrthoDB" id="1434139at2"/>
<accession>A0A1M6B0Y1</accession>
<evidence type="ECO:0000313" key="3">
    <source>
        <dbReference type="Proteomes" id="UP000184432"/>
    </source>
</evidence>
<gene>
    <name evidence="2" type="ORF">SAMN04488508_101575</name>
</gene>
<name>A0A1M6B0Y1_9FLAO</name>
<dbReference type="Proteomes" id="UP000184432">
    <property type="component" value="Unassembled WGS sequence"/>
</dbReference>
<evidence type="ECO:0000256" key="1">
    <source>
        <dbReference type="SAM" id="Phobius"/>
    </source>
</evidence>
<dbReference type="EMBL" id="FQYP01000001">
    <property type="protein sequence ID" value="SHI42414.1"/>
    <property type="molecule type" value="Genomic_DNA"/>
</dbReference>
<organism evidence="2 3">
    <name type="scientific">Aquimarina spongiae</name>
    <dbReference type="NCBI Taxonomy" id="570521"/>
    <lineage>
        <taxon>Bacteria</taxon>
        <taxon>Pseudomonadati</taxon>
        <taxon>Bacteroidota</taxon>
        <taxon>Flavobacteriia</taxon>
        <taxon>Flavobacteriales</taxon>
        <taxon>Flavobacteriaceae</taxon>
        <taxon>Aquimarina</taxon>
    </lineage>
</organism>
<dbReference type="STRING" id="570521.SAMN04488508_101575"/>
<sequence length="182" mass="21341">MKFNIDYKNTVFTYILITILSIPFSFLQAQQQHTSTSLETEKKKEKVVKDGDEFIYKQFEVESSVQPLILTSDSSTSNKMNQEYAEETVTKVVMLDNDQDKQYDQIITLNYDRPENNFYDFQFTAKGLEVSLQHRNTTIEKIDRITANKMENKQLIDQKGVYQLTFSNGQKEKIFVKAYQIL</sequence>
<keyword evidence="1" id="KW-1133">Transmembrane helix</keyword>
<reference evidence="3" key="1">
    <citation type="submission" date="2016-11" db="EMBL/GenBank/DDBJ databases">
        <authorList>
            <person name="Varghese N."/>
            <person name="Submissions S."/>
        </authorList>
    </citation>
    <scope>NUCLEOTIDE SEQUENCE [LARGE SCALE GENOMIC DNA]</scope>
    <source>
        <strain evidence="3">DSM 22623</strain>
    </source>
</reference>
<keyword evidence="3" id="KW-1185">Reference proteome</keyword>
<protein>
    <submittedName>
        <fullName evidence="2">Uncharacterized protein</fullName>
    </submittedName>
</protein>
<keyword evidence="1" id="KW-0472">Membrane</keyword>
<proteinExistence type="predicted"/>
<dbReference type="RefSeq" id="WP_073313674.1">
    <property type="nucleotide sequence ID" value="NZ_FQYP01000001.1"/>
</dbReference>
<feature type="transmembrane region" description="Helical" evidence="1">
    <location>
        <begin position="12"/>
        <end position="29"/>
    </location>
</feature>